<name>A0A3R9R0L9_9CREN</name>
<dbReference type="EMBL" id="RCOS01000057">
    <property type="protein sequence ID" value="RSN76515.1"/>
    <property type="molecule type" value="Genomic_DNA"/>
</dbReference>
<accession>A0A3R9R0L9</accession>
<keyword evidence="2" id="KW-1185">Reference proteome</keyword>
<dbReference type="Proteomes" id="UP000277582">
    <property type="component" value="Unassembled WGS sequence"/>
</dbReference>
<evidence type="ECO:0000313" key="1">
    <source>
        <dbReference type="EMBL" id="RSN76515.1"/>
    </source>
</evidence>
<gene>
    <name evidence="1" type="ORF">D6D85_03850</name>
</gene>
<dbReference type="RefSeq" id="WP_125670726.1">
    <property type="nucleotide sequence ID" value="NZ_RCOS01000057.1"/>
</dbReference>
<evidence type="ECO:0000313" key="2">
    <source>
        <dbReference type="Proteomes" id="UP000277582"/>
    </source>
</evidence>
<protein>
    <submittedName>
        <fullName evidence="1">Uncharacterized protein</fullName>
    </submittedName>
</protein>
<dbReference type="AlphaFoldDB" id="A0A3R9R0L9"/>
<comment type="caution">
    <text evidence="1">The sequence shown here is derived from an EMBL/GenBank/DDBJ whole genome shotgun (WGS) entry which is preliminary data.</text>
</comment>
<proteinExistence type="predicted"/>
<reference evidence="1 2" key="1">
    <citation type="submission" date="2018-10" db="EMBL/GenBank/DDBJ databases">
        <title>Co-occurring genomic capacity for anaerobic methane metabolism and dissimilatory sulfite reduction discovered in the Korarchaeota.</title>
        <authorList>
            <person name="Mckay L.J."/>
            <person name="Dlakic M."/>
            <person name="Fields M.W."/>
            <person name="Delmont T.O."/>
            <person name="Eren A.M."/>
            <person name="Jay Z.J."/>
            <person name="Klingelsmith K.B."/>
            <person name="Rusch D.B."/>
            <person name="Inskeep W.P."/>
        </authorList>
    </citation>
    <scope>NUCLEOTIDE SEQUENCE [LARGE SCALE GENOMIC DNA]</scope>
    <source>
        <strain evidence="1 2">MDKW</strain>
    </source>
</reference>
<organism evidence="1 2">
    <name type="scientific">Candidatus Methanodesulfokora washburnensis</name>
    <dbReference type="NCBI Taxonomy" id="2478471"/>
    <lineage>
        <taxon>Archaea</taxon>
        <taxon>Thermoproteota</taxon>
        <taxon>Candidatus Korarchaeia</taxon>
        <taxon>Candidatus Korarchaeia incertae sedis</taxon>
        <taxon>Candidatus Methanodesulfokora</taxon>
    </lineage>
</organism>
<sequence length="117" mass="13883">MEADLVRRGLEELIRSIDLELAKTEVRLTAIAEKFGLSSWKELEKLFKRGIDNPEIDLAWAEYCYLKDRRESLLKDRERAFQLLSRVKICPDLLKYLMREILDEHKRIANNFLEISS</sequence>